<dbReference type="AlphaFoldDB" id="A0A6J0BTC1"/>
<evidence type="ECO:0000256" key="1">
    <source>
        <dbReference type="SAM" id="Phobius"/>
    </source>
</evidence>
<keyword evidence="1" id="KW-0812">Transmembrane</keyword>
<dbReference type="InParanoid" id="A0A6J0BTC1"/>
<evidence type="ECO:0000256" key="2">
    <source>
        <dbReference type="SAM" id="SignalP"/>
    </source>
</evidence>
<feature type="chain" id="PRO_5027058441" evidence="2">
    <location>
        <begin position="22"/>
        <end position="122"/>
    </location>
</feature>
<evidence type="ECO:0000313" key="4">
    <source>
        <dbReference type="RefSeq" id="XP_015518076.1"/>
    </source>
</evidence>
<feature type="signal peptide" evidence="2">
    <location>
        <begin position="1"/>
        <end position="21"/>
    </location>
</feature>
<keyword evidence="1" id="KW-0472">Membrane</keyword>
<accession>A0A6J0BTC1</accession>
<name>A0A6J0BTC1_NEOLC</name>
<dbReference type="OrthoDB" id="7701316at2759"/>
<dbReference type="KEGG" id="nlo:107223028"/>
<dbReference type="GeneID" id="107223028"/>
<keyword evidence="2" id="KW-0732">Signal</keyword>
<protein>
    <submittedName>
        <fullName evidence="4">Uncharacterized protein LOC107223028</fullName>
    </submittedName>
</protein>
<organism evidence="4">
    <name type="scientific">Neodiprion lecontei</name>
    <name type="common">Redheaded pine sawfly</name>
    <dbReference type="NCBI Taxonomy" id="441921"/>
    <lineage>
        <taxon>Eukaryota</taxon>
        <taxon>Metazoa</taxon>
        <taxon>Ecdysozoa</taxon>
        <taxon>Arthropoda</taxon>
        <taxon>Hexapoda</taxon>
        <taxon>Insecta</taxon>
        <taxon>Pterygota</taxon>
        <taxon>Neoptera</taxon>
        <taxon>Endopterygota</taxon>
        <taxon>Hymenoptera</taxon>
        <taxon>Tenthredinoidea</taxon>
        <taxon>Diprionidae</taxon>
        <taxon>Diprioninae</taxon>
        <taxon>Neodiprion</taxon>
    </lineage>
</organism>
<keyword evidence="3" id="KW-1185">Reference proteome</keyword>
<sequence length="122" mass="13038">MLRKHAILVAAVLLLIGDTDAAFPFRSGGRSSGSGVRQYRSKGNYYGDLGSAGGDATARSAEHGKRDVDLAKGSKGLSAWGIIAIVLGVILVGTGGYYAFVFYPYICKRERSYDMIELTNVL</sequence>
<proteinExistence type="predicted"/>
<keyword evidence="1" id="KW-1133">Transmembrane helix</keyword>
<evidence type="ECO:0000313" key="3">
    <source>
        <dbReference type="Proteomes" id="UP000829291"/>
    </source>
</evidence>
<reference evidence="4" key="1">
    <citation type="submission" date="2025-08" db="UniProtKB">
        <authorList>
            <consortium name="RefSeq"/>
        </authorList>
    </citation>
    <scope>IDENTIFICATION</scope>
    <source>
        <tissue evidence="4">Thorax and Abdomen</tissue>
    </source>
</reference>
<gene>
    <name evidence="4" type="primary">LOC107223028</name>
</gene>
<dbReference type="Proteomes" id="UP000829291">
    <property type="component" value="Chromosome 5"/>
</dbReference>
<feature type="transmembrane region" description="Helical" evidence="1">
    <location>
        <begin position="79"/>
        <end position="106"/>
    </location>
</feature>
<dbReference type="RefSeq" id="XP_015518076.1">
    <property type="nucleotide sequence ID" value="XM_015662590.2"/>
</dbReference>